<dbReference type="Proteomes" id="UP001145114">
    <property type="component" value="Unassembled WGS sequence"/>
</dbReference>
<comment type="caution">
    <text evidence="1">The sequence shown here is derived from an EMBL/GenBank/DDBJ whole genome shotgun (WGS) entry which is preliminary data.</text>
</comment>
<gene>
    <name evidence="1" type="primary">RIC1_2</name>
    <name evidence="1" type="ORF">EV182_006775</name>
</gene>
<evidence type="ECO:0000313" key="2">
    <source>
        <dbReference type="Proteomes" id="UP001145114"/>
    </source>
</evidence>
<dbReference type="EMBL" id="JAMZIH010008047">
    <property type="protein sequence ID" value="KAJ1672647.1"/>
    <property type="molecule type" value="Genomic_DNA"/>
</dbReference>
<accession>A0ACC1H967</accession>
<organism evidence="1 2">
    <name type="scientific">Spiromyces aspiralis</name>
    <dbReference type="NCBI Taxonomy" id="68401"/>
    <lineage>
        <taxon>Eukaryota</taxon>
        <taxon>Fungi</taxon>
        <taxon>Fungi incertae sedis</taxon>
        <taxon>Zoopagomycota</taxon>
        <taxon>Kickxellomycotina</taxon>
        <taxon>Kickxellomycetes</taxon>
        <taxon>Kickxellales</taxon>
        <taxon>Kickxellaceae</taxon>
        <taxon>Spiromyces</taxon>
    </lineage>
</organism>
<reference evidence="1" key="1">
    <citation type="submission" date="2022-06" db="EMBL/GenBank/DDBJ databases">
        <title>Phylogenomic reconstructions and comparative analyses of Kickxellomycotina fungi.</title>
        <authorList>
            <person name="Reynolds N.K."/>
            <person name="Stajich J.E."/>
            <person name="Barry K."/>
            <person name="Grigoriev I.V."/>
            <person name="Crous P."/>
            <person name="Smith M.E."/>
        </authorList>
    </citation>
    <scope>NUCLEOTIDE SEQUENCE</scope>
    <source>
        <strain evidence="1">RSA 2271</strain>
    </source>
</reference>
<protein>
    <submittedName>
        <fullName evidence="1">WD40 repeat protein</fullName>
    </submittedName>
</protein>
<proteinExistence type="predicted"/>
<name>A0ACC1H967_9FUNG</name>
<feature type="non-terminal residue" evidence="1">
    <location>
        <position position="288"/>
    </location>
</feature>
<sequence length="288" mass="31287">MAATMMCEGNHRTVSLLSDSSIYLYDCDFGALDDNSQLDLCWHVSQIPLAYISDNWPIKYAVVNLEGTRVAIAGKHGLAHYSLETQKWHLFQSQAQERLLQCEGGLVWFGSFMVASMTRFDVDGGEAQDSLAAGTGGPPGPDRLGARSAAGQHQIIIFAADAPLDLEQAQTTMTLPSRVVTMSIAGSLLLVYCEDGYLRQFYLFEDRGIINASLRQPLCLDGRLVLGDPHMVRSIQCLPSALFDINPSLVVHEGRHLSLLTDLLLVGEGELDSGGQSDSRSDGDGQTP</sequence>
<keyword evidence="2" id="KW-1185">Reference proteome</keyword>
<evidence type="ECO:0000313" key="1">
    <source>
        <dbReference type="EMBL" id="KAJ1672647.1"/>
    </source>
</evidence>